<proteinExistence type="predicted"/>
<gene>
    <name evidence="2" type="ORF">H8Z76_13165</name>
</gene>
<organism evidence="2 3">
    <name type="scientific">Roseburia yibonii</name>
    <dbReference type="NCBI Taxonomy" id="2763063"/>
    <lineage>
        <taxon>Bacteria</taxon>
        <taxon>Bacillati</taxon>
        <taxon>Bacillota</taxon>
        <taxon>Clostridia</taxon>
        <taxon>Lachnospirales</taxon>
        <taxon>Lachnospiraceae</taxon>
        <taxon>Roseburia</taxon>
    </lineage>
</organism>
<keyword evidence="1" id="KW-0472">Membrane</keyword>
<comment type="caution">
    <text evidence="2">The sequence shown here is derived from an EMBL/GenBank/DDBJ whole genome shotgun (WGS) entry which is preliminary data.</text>
</comment>
<feature type="transmembrane region" description="Helical" evidence="1">
    <location>
        <begin position="12"/>
        <end position="33"/>
    </location>
</feature>
<evidence type="ECO:0000256" key="1">
    <source>
        <dbReference type="SAM" id="Phobius"/>
    </source>
</evidence>
<accession>A0ABR7IDG4</accession>
<sequence>MKRLKINKKILKGFVVNAVMTFGIIVYASPVFANDINSLKFFSGTNALITAAVGGLTALIGAAGSFFSLKAGYAWHAAEPDEAPRKKKELIRTIIVSVVLTCIPSILTWILSYYK</sequence>
<evidence type="ECO:0000313" key="2">
    <source>
        <dbReference type="EMBL" id="MBC5754933.1"/>
    </source>
</evidence>
<keyword evidence="1" id="KW-1133">Transmembrane helix</keyword>
<dbReference type="RefSeq" id="WP_186982798.1">
    <property type="nucleotide sequence ID" value="NZ_JACOQH010000013.1"/>
</dbReference>
<protein>
    <submittedName>
        <fullName evidence="2">Uncharacterized protein</fullName>
    </submittedName>
</protein>
<dbReference type="Proteomes" id="UP000621540">
    <property type="component" value="Unassembled WGS sequence"/>
</dbReference>
<name>A0ABR7IDG4_9FIRM</name>
<feature type="transmembrane region" description="Helical" evidence="1">
    <location>
        <begin position="90"/>
        <end position="114"/>
    </location>
</feature>
<dbReference type="EMBL" id="JACOQH010000013">
    <property type="protein sequence ID" value="MBC5754933.1"/>
    <property type="molecule type" value="Genomic_DNA"/>
</dbReference>
<evidence type="ECO:0000313" key="3">
    <source>
        <dbReference type="Proteomes" id="UP000621540"/>
    </source>
</evidence>
<reference evidence="2 3" key="1">
    <citation type="submission" date="2020-08" db="EMBL/GenBank/DDBJ databases">
        <title>Genome public.</title>
        <authorList>
            <person name="Liu C."/>
            <person name="Sun Q."/>
        </authorList>
    </citation>
    <scope>NUCLEOTIDE SEQUENCE [LARGE SCALE GENOMIC DNA]</scope>
    <source>
        <strain evidence="2 3">BX0805</strain>
    </source>
</reference>
<keyword evidence="3" id="KW-1185">Reference proteome</keyword>
<keyword evidence="1" id="KW-0812">Transmembrane</keyword>
<feature type="transmembrane region" description="Helical" evidence="1">
    <location>
        <begin position="45"/>
        <end position="69"/>
    </location>
</feature>